<evidence type="ECO:0000313" key="2">
    <source>
        <dbReference type="EMBL" id="WDE07037.1"/>
    </source>
</evidence>
<name>A0AAE9Z8I6_9GAMM</name>
<dbReference type="GO" id="GO:0016070">
    <property type="term" value="P:RNA metabolic process"/>
    <property type="evidence" value="ECO:0007669"/>
    <property type="project" value="InterPro"/>
</dbReference>
<keyword evidence="3" id="KW-1185">Reference proteome</keyword>
<reference evidence="2 3" key="1">
    <citation type="journal article" date="2015" name="Genome Announc.">
        <title>Draft Genome Sequences of Marine Isolates of Thalassomonas viridans and Thalassomonas actiniarum.</title>
        <authorList>
            <person name="Olonade I."/>
            <person name="van Zyl L.J."/>
            <person name="Trindade M."/>
        </authorList>
    </citation>
    <scope>NUCLEOTIDE SEQUENCE [LARGE SCALE GENOMIC DNA]</scope>
    <source>
        <strain evidence="2 3">XOM25</strain>
    </source>
</reference>
<reference evidence="2 3" key="2">
    <citation type="journal article" date="2022" name="Mar. Drugs">
        <title>Bioassay-Guided Fractionation Leads to the Detection of Cholic Acid Generated by the Rare Thalassomonas sp.</title>
        <authorList>
            <person name="Pheiffer F."/>
            <person name="Schneider Y.K."/>
            <person name="Hansen E.H."/>
            <person name="Andersen J.H."/>
            <person name="Isaksson J."/>
            <person name="Busche T."/>
            <person name="R C."/>
            <person name="Kalinowski J."/>
            <person name="Zyl L.V."/>
            <person name="Trindade M."/>
        </authorList>
    </citation>
    <scope>NUCLEOTIDE SEQUENCE [LARGE SCALE GENOMIC DNA]</scope>
    <source>
        <strain evidence="2 3">XOM25</strain>
    </source>
</reference>
<evidence type="ECO:0000259" key="1">
    <source>
        <dbReference type="Pfam" id="PF08845"/>
    </source>
</evidence>
<dbReference type="GO" id="GO:0016788">
    <property type="term" value="F:hydrolase activity, acting on ester bonds"/>
    <property type="evidence" value="ECO:0007669"/>
    <property type="project" value="InterPro"/>
</dbReference>
<dbReference type="GO" id="GO:0005737">
    <property type="term" value="C:cytoplasm"/>
    <property type="evidence" value="ECO:0007669"/>
    <property type="project" value="InterPro"/>
</dbReference>
<proteinExistence type="predicted"/>
<sequence>MAEYHHTPAPAPAKAKYPIYRKLTVLETTRESAPKTRGIGINYVPVSLEPCLVLRGKWLRRAGFTAGRKVVVVINQDELTIKPKPVGLTQETEK</sequence>
<protein>
    <submittedName>
        <fullName evidence="2">Type I addiction module toxin, SymE family</fullName>
    </submittedName>
</protein>
<dbReference type="InterPro" id="IPR014944">
    <property type="entry name" value="Toxin_SymE-like"/>
</dbReference>
<gene>
    <name evidence="2" type="ORF">SG34_009180</name>
</gene>
<organism evidence="2 3">
    <name type="scientific">Thalassomonas viridans</name>
    <dbReference type="NCBI Taxonomy" id="137584"/>
    <lineage>
        <taxon>Bacteria</taxon>
        <taxon>Pseudomonadati</taxon>
        <taxon>Pseudomonadota</taxon>
        <taxon>Gammaproteobacteria</taxon>
        <taxon>Alteromonadales</taxon>
        <taxon>Colwelliaceae</taxon>
        <taxon>Thalassomonas</taxon>
    </lineage>
</organism>
<dbReference type="RefSeq" id="WP_044841444.1">
    <property type="nucleotide sequence ID" value="NZ_CP059733.1"/>
</dbReference>
<dbReference type="AlphaFoldDB" id="A0AAE9Z8I6"/>
<evidence type="ECO:0000313" key="3">
    <source>
        <dbReference type="Proteomes" id="UP000032352"/>
    </source>
</evidence>
<dbReference type="GO" id="GO:0003723">
    <property type="term" value="F:RNA binding"/>
    <property type="evidence" value="ECO:0007669"/>
    <property type="project" value="InterPro"/>
</dbReference>
<accession>A0AAE9Z8I6</accession>
<dbReference type="Proteomes" id="UP000032352">
    <property type="component" value="Chromosome"/>
</dbReference>
<feature type="domain" description="Toxin SymE-like" evidence="1">
    <location>
        <begin position="41"/>
        <end position="83"/>
    </location>
</feature>
<dbReference type="KEGG" id="tvd:SG34_009180"/>
<dbReference type="Pfam" id="PF08845">
    <property type="entry name" value="SymE_toxin"/>
    <property type="match status" value="1"/>
</dbReference>
<dbReference type="EMBL" id="CP059733">
    <property type="protein sequence ID" value="WDE07037.1"/>
    <property type="molecule type" value="Genomic_DNA"/>
</dbReference>